<feature type="domain" description="HTH hxlR-type" evidence="4">
    <location>
        <begin position="8"/>
        <end position="106"/>
    </location>
</feature>
<keyword evidence="2" id="KW-0238">DNA-binding</keyword>
<evidence type="ECO:0000313" key="6">
    <source>
        <dbReference type="EMBL" id="RHB43137.1"/>
    </source>
</evidence>
<dbReference type="Proteomes" id="UP000266376">
    <property type="component" value="Unassembled WGS sequence"/>
</dbReference>
<dbReference type="InterPro" id="IPR002577">
    <property type="entry name" value="HTH_HxlR"/>
</dbReference>
<dbReference type="GO" id="GO:0003677">
    <property type="term" value="F:DNA binding"/>
    <property type="evidence" value="ECO:0007669"/>
    <property type="project" value="UniProtKB-KW"/>
</dbReference>
<dbReference type="Pfam" id="PF01638">
    <property type="entry name" value="HxlR"/>
    <property type="match status" value="1"/>
</dbReference>
<dbReference type="Proteomes" id="UP000284883">
    <property type="component" value="Unassembled WGS sequence"/>
</dbReference>
<comment type="caution">
    <text evidence="5">The sequence shown here is derived from an EMBL/GenBank/DDBJ whole genome shotgun (WGS) entry which is preliminary data.</text>
</comment>
<dbReference type="PANTHER" id="PTHR33204">
    <property type="entry name" value="TRANSCRIPTIONAL REGULATOR, MARR FAMILY"/>
    <property type="match status" value="1"/>
</dbReference>
<dbReference type="CDD" id="cd00090">
    <property type="entry name" value="HTH_ARSR"/>
    <property type="match status" value="1"/>
</dbReference>
<dbReference type="Gene3D" id="1.10.10.10">
    <property type="entry name" value="Winged helix-like DNA-binding domain superfamily/Winged helix DNA-binding domain"/>
    <property type="match status" value="1"/>
</dbReference>
<name>A0A395XSW4_9FIRM</name>
<gene>
    <name evidence="6" type="ORF">DW885_01330</name>
    <name evidence="5" type="ORF">DWV67_01500</name>
</gene>
<evidence type="ECO:0000313" key="5">
    <source>
        <dbReference type="EMBL" id="RGW55773.1"/>
    </source>
</evidence>
<evidence type="ECO:0000256" key="3">
    <source>
        <dbReference type="ARBA" id="ARBA00023163"/>
    </source>
</evidence>
<organism evidence="5 7">
    <name type="scientific">Dorea formicigenerans</name>
    <dbReference type="NCBI Taxonomy" id="39486"/>
    <lineage>
        <taxon>Bacteria</taxon>
        <taxon>Bacillati</taxon>
        <taxon>Bacillota</taxon>
        <taxon>Clostridia</taxon>
        <taxon>Lachnospirales</taxon>
        <taxon>Lachnospiraceae</taxon>
        <taxon>Dorea</taxon>
    </lineage>
</organism>
<evidence type="ECO:0000256" key="1">
    <source>
        <dbReference type="ARBA" id="ARBA00023015"/>
    </source>
</evidence>
<protein>
    <submittedName>
        <fullName evidence="5">Transcriptional regulator</fullName>
    </submittedName>
</protein>
<proteinExistence type="predicted"/>
<dbReference type="PANTHER" id="PTHR33204:SF38">
    <property type="entry name" value="HTH-TYPE TRANSCRIPTIONAL ACTIVATOR HXLR"/>
    <property type="match status" value="1"/>
</dbReference>
<dbReference type="SUPFAM" id="SSF46785">
    <property type="entry name" value="Winged helix' DNA-binding domain"/>
    <property type="match status" value="1"/>
</dbReference>
<dbReference type="PROSITE" id="PS51118">
    <property type="entry name" value="HTH_HXLR"/>
    <property type="match status" value="1"/>
</dbReference>
<evidence type="ECO:0000313" key="7">
    <source>
        <dbReference type="Proteomes" id="UP000266376"/>
    </source>
</evidence>
<evidence type="ECO:0000313" key="8">
    <source>
        <dbReference type="Proteomes" id="UP000284883"/>
    </source>
</evidence>
<keyword evidence="3" id="KW-0804">Transcription</keyword>
<dbReference type="EMBL" id="QSGQ01000001">
    <property type="protein sequence ID" value="RHB43137.1"/>
    <property type="molecule type" value="Genomic_DNA"/>
</dbReference>
<dbReference type="InterPro" id="IPR036390">
    <property type="entry name" value="WH_DNA-bd_sf"/>
</dbReference>
<keyword evidence="1" id="KW-0805">Transcription regulation</keyword>
<reference evidence="7 8" key="1">
    <citation type="submission" date="2018-08" db="EMBL/GenBank/DDBJ databases">
        <title>A genome reference for cultivated species of the human gut microbiota.</title>
        <authorList>
            <person name="Zou Y."/>
            <person name="Xue W."/>
            <person name="Luo G."/>
        </authorList>
    </citation>
    <scope>NUCLEOTIDE SEQUENCE [LARGE SCALE GENOMIC DNA]</scope>
    <source>
        <strain evidence="5 7">AF12-11</strain>
        <strain evidence="6 8">AM40-15AC</strain>
    </source>
</reference>
<dbReference type="AlphaFoldDB" id="A0A395XSW4"/>
<sequence>MEDRFGKCPYATAQSLISGKWAVLIIHYLEDGPIRFNDLLRLMPKMTHATLSVQLKTLVENGLVERKQYESIPPKVEYSLTEIGKKFHPVIEAMHNWGQEYIEFMKKDNE</sequence>
<dbReference type="InterPro" id="IPR011991">
    <property type="entry name" value="ArsR-like_HTH"/>
</dbReference>
<accession>A0A395XSW4</accession>
<evidence type="ECO:0000259" key="4">
    <source>
        <dbReference type="PROSITE" id="PS51118"/>
    </source>
</evidence>
<evidence type="ECO:0000256" key="2">
    <source>
        <dbReference type="ARBA" id="ARBA00023125"/>
    </source>
</evidence>
<dbReference type="EMBL" id="QSAJ01000002">
    <property type="protein sequence ID" value="RGW55773.1"/>
    <property type="molecule type" value="Genomic_DNA"/>
</dbReference>
<dbReference type="InterPro" id="IPR036388">
    <property type="entry name" value="WH-like_DNA-bd_sf"/>
</dbReference>